<dbReference type="Gene3D" id="3.90.280.10">
    <property type="entry name" value="PEBP-like"/>
    <property type="match status" value="1"/>
</dbReference>
<accession>A0AA36HE87</accession>
<dbReference type="AlphaFoldDB" id="A0AA36HE87"/>
<protein>
    <recommendedName>
        <fullName evidence="5">Phosphatidylethanolamine-binding protein</fullName>
    </recommendedName>
</protein>
<evidence type="ECO:0000313" key="3">
    <source>
        <dbReference type="EMBL" id="CAJ0608968.1"/>
    </source>
</evidence>
<dbReference type="InterPro" id="IPR008914">
    <property type="entry name" value="PEBP"/>
</dbReference>
<name>A0AA36HE87_CYLNA</name>
<proteinExistence type="inferred from homology"/>
<dbReference type="PANTHER" id="PTHR11362:SF82">
    <property type="entry name" value="PHOSPHATIDYLETHANOLAMINE-BINDING PROTEIN 4"/>
    <property type="match status" value="1"/>
</dbReference>
<gene>
    <name evidence="3" type="ORF">CYNAS_LOCUS20951</name>
</gene>
<comment type="caution">
    <text evidence="3">The sequence shown here is derived from an EMBL/GenBank/DDBJ whole genome shotgun (WGS) entry which is preliminary data.</text>
</comment>
<dbReference type="InterPro" id="IPR035810">
    <property type="entry name" value="PEBP_euk"/>
</dbReference>
<dbReference type="Pfam" id="PF01161">
    <property type="entry name" value="PBP"/>
    <property type="match status" value="1"/>
</dbReference>
<dbReference type="SUPFAM" id="SSF49777">
    <property type="entry name" value="PEBP-like"/>
    <property type="match status" value="1"/>
</dbReference>
<dbReference type="CDD" id="cd00866">
    <property type="entry name" value="PEBP_euk"/>
    <property type="match status" value="1"/>
</dbReference>
<evidence type="ECO:0008006" key="5">
    <source>
        <dbReference type="Google" id="ProtNLM"/>
    </source>
</evidence>
<dbReference type="PROSITE" id="PS01220">
    <property type="entry name" value="PBP"/>
    <property type="match status" value="1"/>
</dbReference>
<comment type="similarity">
    <text evidence="1">Belongs to the phosphatidylethanolamine-binding protein family.</text>
</comment>
<feature type="signal peptide" evidence="2">
    <location>
        <begin position="1"/>
        <end position="21"/>
    </location>
</feature>
<evidence type="ECO:0000313" key="4">
    <source>
        <dbReference type="Proteomes" id="UP001176961"/>
    </source>
</evidence>
<evidence type="ECO:0000256" key="2">
    <source>
        <dbReference type="SAM" id="SignalP"/>
    </source>
</evidence>
<dbReference type="Proteomes" id="UP001176961">
    <property type="component" value="Unassembled WGS sequence"/>
</dbReference>
<dbReference type="EMBL" id="CATQJL010000326">
    <property type="protein sequence ID" value="CAJ0608968.1"/>
    <property type="molecule type" value="Genomic_DNA"/>
</dbReference>
<dbReference type="InterPro" id="IPR036610">
    <property type="entry name" value="PEBP-like_sf"/>
</dbReference>
<evidence type="ECO:0000256" key="1">
    <source>
        <dbReference type="ARBA" id="ARBA00007091"/>
    </source>
</evidence>
<reference evidence="3" key="1">
    <citation type="submission" date="2023-07" db="EMBL/GenBank/DDBJ databases">
        <authorList>
            <consortium name="CYATHOMIX"/>
        </authorList>
    </citation>
    <scope>NUCLEOTIDE SEQUENCE</scope>
    <source>
        <strain evidence="3">N/A</strain>
    </source>
</reference>
<dbReference type="InterPro" id="IPR001858">
    <property type="entry name" value="Phosphatidylethanolamine-bd_CS"/>
</dbReference>
<organism evidence="3 4">
    <name type="scientific">Cylicocyclus nassatus</name>
    <name type="common">Nematode worm</name>
    <dbReference type="NCBI Taxonomy" id="53992"/>
    <lineage>
        <taxon>Eukaryota</taxon>
        <taxon>Metazoa</taxon>
        <taxon>Ecdysozoa</taxon>
        <taxon>Nematoda</taxon>
        <taxon>Chromadorea</taxon>
        <taxon>Rhabditida</taxon>
        <taxon>Rhabditina</taxon>
        <taxon>Rhabditomorpha</taxon>
        <taxon>Strongyloidea</taxon>
        <taxon>Strongylidae</taxon>
        <taxon>Cylicocyclus</taxon>
    </lineage>
</organism>
<feature type="chain" id="PRO_5041290242" description="Phosphatidylethanolamine-binding protein" evidence="2">
    <location>
        <begin position="22"/>
        <end position="170"/>
    </location>
</feature>
<keyword evidence="4" id="KW-1185">Reference proteome</keyword>
<sequence>MLFRFSVVTFTAILTRHICMSDEYIQPGTPELDVTFDGGKKVSLGNELSPSATSSKPTLNWNASPESLYTVIMVDPDAPSRKRPSLRDYLHWVVIDVPGSHVKQGKELVSYMGPAPPSGTGLHRYYFLVYKQTRSVSLEKSARANFDTHKFVKDNGLGNPVAGNYFQAKN</sequence>
<dbReference type="PANTHER" id="PTHR11362">
    <property type="entry name" value="PHOSPHATIDYLETHANOLAMINE-BINDING PROTEIN"/>
    <property type="match status" value="1"/>
</dbReference>
<keyword evidence="2" id="KW-0732">Signal</keyword>